<dbReference type="SMART" id="SM00343">
    <property type="entry name" value="ZnF_C2HC"/>
    <property type="match status" value="2"/>
</dbReference>
<feature type="compositionally biased region" description="Basic and acidic residues" evidence="2">
    <location>
        <begin position="268"/>
        <end position="282"/>
    </location>
</feature>
<feature type="compositionally biased region" description="Basic residues" evidence="2">
    <location>
        <begin position="647"/>
        <end position="657"/>
    </location>
</feature>
<feature type="compositionally biased region" description="Basic and acidic residues" evidence="2">
    <location>
        <begin position="57"/>
        <end position="70"/>
    </location>
</feature>
<dbReference type="GO" id="GO:0008270">
    <property type="term" value="F:zinc ion binding"/>
    <property type="evidence" value="ECO:0007669"/>
    <property type="project" value="UniProtKB-KW"/>
</dbReference>
<organism evidence="4 5">
    <name type="scientific">Lolium multiflorum</name>
    <name type="common">Italian ryegrass</name>
    <name type="synonym">Lolium perenne subsp. multiflorum</name>
    <dbReference type="NCBI Taxonomy" id="4521"/>
    <lineage>
        <taxon>Eukaryota</taxon>
        <taxon>Viridiplantae</taxon>
        <taxon>Streptophyta</taxon>
        <taxon>Embryophyta</taxon>
        <taxon>Tracheophyta</taxon>
        <taxon>Spermatophyta</taxon>
        <taxon>Magnoliopsida</taxon>
        <taxon>Liliopsida</taxon>
        <taxon>Poales</taxon>
        <taxon>Poaceae</taxon>
        <taxon>BOP clade</taxon>
        <taxon>Pooideae</taxon>
        <taxon>Poodae</taxon>
        <taxon>Poeae</taxon>
        <taxon>Poeae Chloroplast Group 2 (Poeae type)</taxon>
        <taxon>Loliodinae</taxon>
        <taxon>Loliinae</taxon>
        <taxon>Lolium</taxon>
    </lineage>
</organism>
<evidence type="ECO:0000313" key="4">
    <source>
        <dbReference type="EMBL" id="KAK1631913.1"/>
    </source>
</evidence>
<reference evidence="4" key="1">
    <citation type="submission" date="2023-07" db="EMBL/GenBank/DDBJ databases">
        <title>A chromosome-level genome assembly of Lolium multiflorum.</title>
        <authorList>
            <person name="Chen Y."/>
            <person name="Copetti D."/>
            <person name="Kolliker R."/>
            <person name="Studer B."/>
        </authorList>
    </citation>
    <scope>NUCLEOTIDE SEQUENCE</scope>
    <source>
        <strain evidence="4">02402/16</strain>
        <tissue evidence="4">Leaf</tissue>
    </source>
</reference>
<dbReference type="SUPFAM" id="SSF57756">
    <property type="entry name" value="Retrovirus zinc finger-like domains"/>
    <property type="match status" value="1"/>
</dbReference>
<feature type="compositionally biased region" description="Basic and acidic residues" evidence="2">
    <location>
        <begin position="98"/>
        <end position="107"/>
    </location>
</feature>
<dbReference type="AlphaFoldDB" id="A0AAD8RVH0"/>
<gene>
    <name evidence="4" type="ORF">QYE76_006228</name>
</gene>
<feature type="region of interest" description="Disordered" evidence="2">
    <location>
        <begin position="1"/>
        <end position="115"/>
    </location>
</feature>
<feature type="domain" description="CCHC-type" evidence="3">
    <location>
        <begin position="160"/>
        <end position="173"/>
    </location>
</feature>
<dbReference type="PANTHER" id="PTHR33087:SF42">
    <property type="entry name" value="DUF4283 DOMAIN-CONTAINING PROTEIN"/>
    <property type="match status" value="1"/>
</dbReference>
<dbReference type="InterPro" id="IPR001878">
    <property type="entry name" value="Znf_CCHC"/>
</dbReference>
<feature type="compositionally biased region" description="Basic and acidic residues" evidence="2">
    <location>
        <begin position="20"/>
        <end position="38"/>
    </location>
</feature>
<proteinExistence type="predicted"/>
<accession>A0AAD8RVH0</accession>
<feature type="compositionally biased region" description="Basic and acidic residues" evidence="2">
    <location>
        <begin position="591"/>
        <end position="602"/>
    </location>
</feature>
<evidence type="ECO:0000256" key="2">
    <source>
        <dbReference type="SAM" id="MobiDB-lite"/>
    </source>
</evidence>
<feature type="region of interest" description="Disordered" evidence="2">
    <location>
        <begin position="258"/>
        <end position="282"/>
    </location>
</feature>
<evidence type="ECO:0000256" key="1">
    <source>
        <dbReference type="PROSITE-ProRule" id="PRU00047"/>
    </source>
</evidence>
<dbReference type="Gene3D" id="4.10.60.10">
    <property type="entry name" value="Zinc finger, CCHC-type"/>
    <property type="match status" value="1"/>
</dbReference>
<keyword evidence="5" id="KW-1185">Reference proteome</keyword>
<feature type="compositionally biased region" description="Basic and acidic residues" evidence="2">
    <location>
        <begin position="191"/>
        <end position="214"/>
    </location>
</feature>
<keyword evidence="1" id="KW-0479">Metal-binding</keyword>
<dbReference type="PANTHER" id="PTHR33087">
    <property type="entry name" value="OS07G0539200 PROTEIN"/>
    <property type="match status" value="1"/>
</dbReference>
<comment type="caution">
    <text evidence="4">The sequence shown here is derived from an EMBL/GenBank/DDBJ whole genome shotgun (WGS) entry which is preliminary data.</text>
</comment>
<dbReference type="EMBL" id="JAUUTY010000005">
    <property type="protein sequence ID" value="KAK1631913.1"/>
    <property type="molecule type" value="Genomic_DNA"/>
</dbReference>
<dbReference type="Proteomes" id="UP001231189">
    <property type="component" value="Unassembled WGS sequence"/>
</dbReference>
<feature type="region of interest" description="Disordered" evidence="2">
    <location>
        <begin position="567"/>
        <end position="659"/>
    </location>
</feature>
<feature type="compositionally biased region" description="Acidic residues" evidence="2">
    <location>
        <begin position="71"/>
        <end position="97"/>
    </location>
</feature>
<feature type="compositionally biased region" description="Pro residues" evidence="2">
    <location>
        <begin position="1"/>
        <end position="17"/>
    </location>
</feature>
<keyword evidence="1" id="KW-0862">Zinc</keyword>
<dbReference type="InterPro" id="IPR036875">
    <property type="entry name" value="Znf_CCHC_sf"/>
</dbReference>
<evidence type="ECO:0000259" key="3">
    <source>
        <dbReference type="PROSITE" id="PS50158"/>
    </source>
</evidence>
<keyword evidence="1" id="KW-0863">Zinc-finger</keyword>
<dbReference type="InterPro" id="IPR053253">
    <property type="entry name" value="Sex_diff_modulator"/>
</dbReference>
<dbReference type="PROSITE" id="PS50158">
    <property type="entry name" value="ZF_CCHC"/>
    <property type="match status" value="1"/>
</dbReference>
<feature type="region of interest" description="Disordered" evidence="2">
    <location>
        <begin position="174"/>
        <end position="216"/>
    </location>
</feature>
<dbReference type="GO" id="GO:0003676">
    <property type="term" value="F:nucleic acid binding"/>
    <property type="evidence" value="ECO:0007669"/>
    <property type="project" value="InterPro"/>
</dbReference>
<protein>
    <recommendedName>
        <fullName evidence="3">CCHC-type domain-containing protein</fullName>
    </recommendedName>
</protein>
<name>A0AAD8RVH0_LOLMU</name>
<feature type="compositionally biased region" description="Basic and acidic residues" evidence="2">
    <location>
        <begin position="567"/>
        <end position="579"/>
    </location>
</feature>
<evidence type="ECO:0000313" key="5">
    <source>
        <dbReference type="Proteomes" id="UP001231189"/>
    </source>
</evidence>
<sequence>MAPAITPSPSPSPPPASGPRGREDRWRGGRGSDSEETPRSQPVGLGGGREVAVDMPESSRSRRMVRSEVLRDEEEEGVAFDELDDSDEPIDDPIDDEGGNRWEEPSHVTRKRGRRAGRKVAARAARPERVVGAYDEFYGLCLLCTQPGHRAADCTVGPVCLRCGEAGHMARECALPRPQRPSSPPGGAVEPARKRVNDGGRARRVDDGAGDHRARAPVVHQAARASQARHGVAQDGLDRRMMAPRRAEAPLRVDAAPRRAAVPHRAAPRREAPPPRAAEGRHDVQLRAEAAVGARAVAPVPVGDRAIAPVLPLARRAEEVPRPRRGADEQVAPLALRAPAVGGELARRPARAACVLPRTAEIDDAEDALAKALLAVIVGVRRAVTTEEVAMALEDIHGLPKGSFSVHCHRPEDFLIFFARREDRDRVLADEVLASPFFRLLLRPWARRTHAVSGGLCVHVDIEMEGVPANAWNLAMAEAVLAPAAWVERLHPLTRSRADMGTYRLSAWCLDPALIPKEVDLHIVEPDVPPSLEDMAAPAQAVVPPHINTLAYPLIVHVTNTVDFRRAAPRDNSTDRAGDGDGGTPAWPTRRHYDYTRGKPDDLPGSGGGSIGGAAASSGQGGGGHGGTTRLLSSGAIVGEPVAAPSRHAKRRRRGGRKVRELRARAAAFASATVAEDGEAADGAVVERGEAAVVTVAEQGEAAVGAVGERGEATVGAVTNQAGCRRLAPVLITAADAASERATPARSAAVVALDTLVPAAPCAMGSVTPVHTPSRPMVDPVHSPVHQLVDLVAVKDRSKAAGHVRVGPENSQALVDAAGSKLAVASNTVAGGGASVGRFRVGGHFVPFGGSPASSHASEREAEPPSVQRPTLEELAGPYIPRPLLGLAAFASPRADADGGPLAQDELESPSQAVILYETLTPSRMLADADGGKDVGVDDDEVDEEIVADLIPQCTVQEDCTASTPCVTSPSVCRFASPPMVFQRSRQTPVPRVPVTVARPRTLGEFLEAAKSRSDALLQTPAVRRRLVELNFQPRRSSRIAKQPGGMNAEMKAVRNLMRKLGLLSGDEAPSTAALEAYHKMYELPLTDDMIEAIAEFYGWTLSTIRGCSPPMLGMSGGRLVEA</sequence>
<dbReference type="Pfam" id="PF00098">
    <property type="entry name" value="zf-CCHC"/>
    <property type="match status" value="1"/>
</dbReference>